<accession>A0A2N1KW61</accession>
<name>A0A2N1KW61_9GLOM</name>
<protein>
    <submittedName>
        <fullName evidence="1">Uncharacterized protein</fullName>
    </submittedName>
</protein>
<reference evidence="1 2" key="1">
    <citation type="submission" date="2016-04" db="EMBL/GenBank/DDBJ databases">
        <title>Genome analyses suggest a sexual origin of heterokaryosis in a supposedly ancient asexual fungus.</title>
        <authorList>
            <person name="Ropars J."/>
            <person name="Sedzielewska K."/>
            <person name="Noel J."/>
            <person name="Charron P."/>
            <person name="Farinelli L."/>
            <person name="Marton T."/>
            <person name="Kruger M."/>
            <person name="Pelin A."/>
            <person name="Brachmann A."/>
            <person name="Corradi N."/>
        </authorList>
    </citation>
    <scope>NUCLEOTIDE SEQUENCE [LARGE SCALE GENOMIC DNA]</scope>
    <source>
        <strain evidence="1 2">C2</strain>
    </source>
</reference>
<dbReference type="VEuPathDB" id="FungiDB:RhiirFUN_007197"/>
<feature type="non-terminal residue" evidence="1">
    <location>
        <position position="152"/>
    </location>
</feature>
<comment type="caution">
    <text evidence="1">The sequence shown here is derived from an EMBL/GenBank/DDBJ whole genome shotgun (WGS) entry which is preliminary data.</text>
</comment>
<gene>
    <name evidence="1" type="ORF">RhiirC2_804868</name>
</gene>
<organism evidence="1 2">
    <name type="scientific">Rhizophagus irregularis</name>
    <dbReference type="NCBI Taxonomy" id="588596"/>
    <lineage>
        <taxon>Eukaryota</taxon>
        <taxon>Fungi</taxon>
        <taxon>Fungi incertae sedis</taxon>
        <taxon>Mucoromycota</taxon>
        <taxon>Glomeromycotina</taxon>
        <taxon>Glomeromycetes</taxon>
        <taxon>Glomerales</taxon>
        <taxon>Glomeraceae</taxon>
        <taxon>Rhizophagus</taxon>
    </lineage>
</organism>
<dbReference type="EMBL" id="LLXL01009883">
    <property type="protein sequence ID" value="PKK41383.1"/>
    <property type="molecule type" value="Genomic_DNA"/>
</dbReference>
<evidence type="ECO:0000313" key="1">
    <source>
        <dbReference type="EMBL" id="PKK41383.1"/>
    </source>
</evidence>
<proteinExistence type="predicted"/>
<sequence length="152" mass="17271">MPRSRPNYLAKCSGCILSEQNIYNNNSSNSCYITTLSNYTFIINVSKSNLSFPNYRKPFYKCVCQHSTIKQTALIDFNLCTSPPVNSDSNIEDPIIYRSQLQQFIDLVSINFINKNLILQLVQPNSLHIPLLKLASSLALYTNLEFYTDGSL</sequence>
<dbReference type="VEuPathDB" id="FungiDB:RhiirA1_470112"/>
<dbReference type="Proteomes" id="UP000233469">
    <property type="component" value="Unassembled WGS sequence"/>
</dbReference>
<dbReference type="AlphaFoldDB" id="A0A2N1KW61"/>
<reference evidence="1 2" key="2">
    <citation type="submission" date="2017-10" db="EMBL/GenBank/DDBJ databases">
        <title>Extensive intraspecific genome diversity in a model arbuscular mycorrhizal fungus.</title>
        <authorList>
            <person name="Chen E.C.H."/>
            <person name="Morin E."/>
            <person name="Baudet D."/>
            <person name="Noel J."/>
            <person name="Ndikumana S."/>
            <person name="Charron P."/>
            <person name="St-Onge C."/>
            <person name="Giorgi J."/>
            <person name="Grigoriev I.V."/>
            <person name="Roux C."/>
            <person name="Martin F.M."/>
            <person name="Corradi N."/>
        </authorList>
    </citation>
    <scope>NUCLEOTIDE SEQUENCE [LARGE SCALE GENOMIC DNA]</scope>
    <source>
        <strain evidence="1 2">C2</strain>
    </source>
</reference>
<evidence type="ECO:0000313" key="2">
    <source>
        <dbReference type="Proteomes" id="UP000233469"/>
    </source>
</evidence>